<comment type="caution">
    <text evidence="2">The sequence shown here is derived from an EMBL/GenBank/DDBJ whole genome shotgun (WGS) entry which is preliminary data.</text>
</comment>
<feature type="compositionally biased region" description="Basic residues" evidence="1">
    <location>
        <begin position="1"/>
        <end position="12"/>
    </location>
</feature>
<sequence length="260" mass="28298">RHRSRPRGRTRRRPTEARRLRAPPRGPRAPAPPARCCGRGAGGRATCAGCCRRSRFSSPSPTSGPSSRRRAASPRGRGRGGPPAAGARGAAGRPRPPQVVGVPAGPSNWWLLKPPFPEIEVIQWRCKLREEDGTVSVDAAGNELYGEREWYTLDNRRLYCLQKAATARHPAQVRCPVVVIQQEEGNCREFRKFRTPDRGRTVGVGHKETRPRTRGGTGDTRSACPTRCSPRAWRWPRSGGPARPSRAGGGGRTVASTAGP</sequence>
<evidence type="ECO:0000313" key="2">
    <source>
        <dbReference type="EMBL" id="CAK0886782.1"/>
    </source>
</evidence>
<evidence type="ECO:0000313" key="3">
    <source>
        <dbReference type="Proteomes" id="UP001189429"/>
    </source>
</evidence>
<evidence type="ECO:0000256" key="1">
    <source>
        <dbReference type="SAM" id="MobiDB-lite"/>
    </source>
</evidence>
<feature type="compositionally biased region" description="Low complexity" evidence="1">
    <location>
        <begin position="233"/>
        <end position="246"/>
    </location>
</feature>
<name>A0ABN9WJS2_9DINO</name>
<feature type="compositionally biased region" description="Low complexity" evidence="1">
    <location>
        <begin position="56"/>
        <end position="66"/>
    </location>
</feature>
<accession>A0ABN9WJS2</accession>
<feature type="compositionally biased region" description="Basic residues" evidence="1">
    <location>
        <begin position="67"/>
        <end position="78"/>
    </location>
</feature>
<dbReference type="EMBL" id="CAUYUJ010018849">
    <property type="protein sequence ID" value="CAK0886782.1"/>
    <property type="molecule type" value="Genomic_DNA"/>
</dbReference>
<organism evidence="2 3">
    <name type="scientific">Prorocentrum cordatum</name>
    <dbReference type="NCBI Taxonomy" id="2364126"/>
    <lineage>
        <taxon>Eukaryota</taxon>
        <taxon>Sar</taxon>
        <taxon>Alveolata</taxon>
        <taxon>Dinophyceae</taxon>
        <taxon>Prorocentrales</taxon>
        <taxon>Prorocentraceae</taxon>
        <taxon>Prorocentrum</taxon>
    </lineage>
</organism>
<keyword evidence="3" id="KW-1185">Reference proteome</keyword>
<dbReference type="Proteomes" id="UP001189429">
    <property type="component" value="Unassembled WGS sequence"/>
</dbReference>
<reference evidence="2" key="1">
    <citation type="submission" date="2023-10" db="EMBL/GenBank/DDBJ databases">
        <authorList>
            <person name="Chen Y."/>
            <person name="Shah S."/>
            <person name="Dougan E. K."/>
            <person name="Thang M."/>
            <person name="Chan C."/>
        </authorList>
    </citation>
    <scope>NUCLEOTIDE SEQUENCE [LARGE SCALE GENOMIC DNA]</scope>
</reference>
<gene>
    <name evidence="2" type="ORF">PCOR1329_LOCUS68039</name>
</gene>
<feature type="region of interest" description="Disordered" evidence="1">
    <location>
        <begin position="198"/>
        <end position="260"/>
    </location>
</feature>
<proteinExistence type="predicted"/>
<feature type="compositionally biased region" description="Basic and acidic residues" evidence="1">
    <location>
        <begin position="198"/>
        <end position="211"/>
    </location>
</feature>
<protein>
    <submittedName>
        <fullName evidence="2">Uncharacterized protein</fullName>
    </submittedName>
</protein>
<feature type="non-terminal residue" evidence="2">
    <location>
        <position position="1"/>
    </location>
</feature>
<feature type="compositionally biased region" description="Pro residues" evidence="1">
    <location>
        <begin position="24"/>
        <end position="33"/>
    </location>
</feature>
<feature type="region of interest" description="Disordered" evidence="1">
    <location>
        <begin position="1"/>
        <end position="100"/>
    </location>
</feature>
<feature type="compositionally biased region" description="Low complexity" evidence="1">
    <location>
        <begin position="82"/>
        <end position="100"/>
    </location>
</feature>